<dbReference type="Gene3D" id="1.20.59.10">
    <property type="entry name" value="Chorismate mutase"/>
    <property type="match status" value="1"/>
</dbReference>
<dbReference type="EC" id="5.4.99.5" evidence="1"/>
<dbReference type="OrthoDB" id="517480at2"/>
<dbReference type="SUPFAM" id="SSF48600">
    <property type="entry name" value="Chorismate mutase II"/>
    <property type="match status" value="1"/>
</dbReference>
<dbReference type="Proteomes" id="UP000321934">
    <property type="component" value="Chromosome"/>
</dbReference>
<accession>A0A5B8XH91</accession>
<gene>
    <name evidence="3" type="ORF">Deia_00690</name>
</gene>
<dbReference type="PROSITE" id="PS51168">
    <property type="entry name" value="CHORISMATE_MUT_2"/>
    <property type="match status" value="1"/>
</dbReference>
<evidence type="ECO:0000313" key="4">
    <source>
        <dbReference type="Proteomes" id="UP000321934"/>
    </source>
</evidence>
<dbReference type="EMBL" id="CP029077">
    <property type="protein sequence ID" value="QED23481.1"/>
    <property type="molecule type" value="Genomic_DNA"/>
</dbReference>
<evidence type="ECO:0000256" key="1">
    <source>
        <dbReference type="ARBA" id="ARBA00012404"/>
    </source>
</evidence>
<dbReference type="SMART" id="SM00830">
    <property type="entry name" value="CM_2"/>
    <property type="match status" value="1"/>
</dbReference>
<organism evidence="3 4">
    <name type="scientific">Candidatus Deianiraea vastatrix</name>
    <dbReference type="NCBI Taxonomy" id="2163644"/>
    <lineage>
        <taxon>Bacteria</taxon>
        <taxon>Pseudomonadati</taxon>
        <taxon>Pseudomonadota</taxon>
        <taxon>Alphaproteobacteria</taxon>
        <taxon>Rickettsiales</taxon>
        <taxon>Candidatus Deianiraeaceae</taxon>
        <taxon>Candidatus Deianiraea</taxon>
    </lineage>
</organism>
<dbReference type="InterPro" id="IPR036263">
    <property type="entry name" value="Chorismate_II_sf"/>
</dbReference>
<keyword evidence="4" id="KW-1185">Reference proteome</keyword>
<name>A0A5B8XH91_9RICK</name>
<dbReference type="GO" id="GO:0046417">
    <property type="term" value="P:chorismate metabolic process"/>
    <property type="evidence" value="ECO:0007669"/>
    <property type="project" value="InterPro"/>
</dbReference>
<dbReference type="GO" id="GO:0004106">
    <property type="term" value="F:chorismate mutase activity"/>
    <property type="evidence" value="ECO:0007669"/>
    <property type="project" value="UniProtKB-EC"/>
</dbReference>
<feature type="domain" description="Chorismate mutase" evidence="2">
    <location>
        <begin position="1"/>
        <end position="92"/>
    </location>
</feature>
<proteinExistence type="predicted"/>
<dbReference type="RefSeq" id="WP_161982840.1">
    <property type="nucleotide sequence ID" value="NZ_CP029077.1"/>
</dbReference>
<evidence type="ECO:0000259" key="2">
    <source>
        <dbReference type="PROSITE" id="PS51168"/>
    </source>
</evidence>
<dbReference type="InterPro" id="IPR002701">
    <property type="entry name" value="CM_II_prokaryot"/>
</dbReference>
<dbReference type="Pfam" id="PF01817">
    <property type="entry name" value="CM_2"/>
    <property type="match status" value="1"/>
</dbReference>
<reference evidence="3 4" key="1">
    <citation type="journal article" date="2019" name="ISME J.">
        <title>Deianiraea, an extracellular bacterium associated with the ciliate Paramecium, suggests an alternative scenario for the evolution of Rickettsiales.</title>
        <authorList>
            <person name="Castelli M."/>
            <person name="Sabaneyeva E."/>
            <person name="Lanzoni O."/>
            <person name="Lebedeva N."/>
            <person name="Floriano A.M."/>
            <person name="Gaiarsa S."/>
            <person name="Benken K."/>
            <person name="Modeo L."/>
            <person name="Bandi C."/>
            <person name="Potekhin A."/>
            <person name="Sassera D."/>
            <person name="Petroni G."/>
        </authorList>
    </citation>
    <scope>NUCLEOTIDE SEQUENCE [LARGE SCALE GENOMIC DNA]</scope>
    <source>
        <strain evidence="3">CyL4-1</strain>
    </source>
</reference>
<evidence type="ECO:0000313" key="3">
    <source>
        <dbReference type="EMBL" id="QED23481.1"/>
    </source>
</evidence>
<dbReference type="InterPro" id="IPR036979">
    <property type="entry name" value="CM_dom_sf"/>
</dbReference>
<protein>
    <recommendedName>
        <fullName evidence="1">chorismate mutase</fullName>
        <ecNumber evidence="1">5.4.99.5</ecNumber>
    </recommendedName>
</protein>
<sequence>MNKLTDFRNRIDTIDGRLIDILRKRFDIVEDVGDYKRLTMGTAFSYIDPIREYDLLEKQIAIAASIYMEPQMIKNLYRNLISFANFHEDQNLKIHIPSDISLDGIRIISLYYPIPMCYISSNFAFNNVSNSDIFCIEYRNLNAYIDFLRDNMLYIYHIEENSEKKDRSIIFCCKISKLYDKHNGIFIFANHEKQITKCDFSEYKINLEDDCFTLLGSSAPCIF</sequence>
<dbReference type="AlphaFoldDB" id="A0A5B8XH91"/>